<reference evidence="1" key="1">
    <citation type="submission" date="2018-11" db="EMBL/GenBank/DDBJ databases">
        <authorList>
            <person name="Alioto T."/>
            <person name="Alioto T."/>
        </authorList>
    </citation>
    <scope>NUCLEOTIDE SEQUENCE</scope>
</reference>
<gene>
    <name evidence="1" type="ORF">MGAL_10B009772</name>
</gene>
<sequence>MIAFSPRKIISNTEKQKKTLKGSKKLASSYLVSSRYNILFSLLLRTSTAAKKAFYSQVKTIVRQEVSTLVRPSSKSVWRLTSKEGIDPIMQFSWDKVIEETKLLCPVLY</sequence>
<accession>A0A8B6H1V4</accession>
<protein>
    <submittedName>
        <fullName evidence="1">Uncharacterized protein</fullName>
    </submittedName>
</protein>
<dbReference type="EMBL" id="UYJE01009313">
    <property type="protein sequence ID" value="VDI72279.1"/>
    <property type="molecule type" value="Genomic_DNA"/>
</dbReference>
<comment type="caution">
    <text evidence="1">The sequence shown here is derived from an EMBL/GenBank/DDBJ whole genome shotgun (WGS) entry which is preliminary data.</text>
</comment>
<name>A0A8B6H1V4_MYTGA</name>
<dbReference type="AlphaFoldDB" id="A0A8B6H1V4"/>
<proteinExistence type="predicted"/>
<organism evidence="1 2">
    <name type="scientific">Mytilus galloprovincialis</name>
    <name type="common">Mediterranean mussel</name>
    <dbReference type="NCBI Taxonomy" id="29158"/>
    <lineage>
        <taxon>Eukaryota</taxon>
        <taxon>Metazoa</taxon>
        <taxon>Spiralia</taxon>
        <taxon>Lophotrochozoa</taxon>
        <taxon>Mollusca</taxon>
        <taxon>Bivalvia</taxon>
        <taxon>Autobranchia</taxon>
        <taxon>Pteriomorphia</taxon>
        <taxon>Mytilida</taxon>
        <taxon>Mytiloidea</taxon>
        <taxon>Mytilidae</taxon>
        <taxon>Mytilinae</taxon>
        <taxon>Mytilus</taxon>
    </lineage>
</organism>
<dbReference type="Proteomes" id="UP000596742">
    <property type="component" value="Unassembled WGS sequence"/>
</dbReference>
<evidence type="ECO:0000313" key="2">
    <source>
        <dbReference type="Proteomes" id="UP000596742"/>
    </source>
</evidence>
<dbReference type="OrthoDB" id="10068252at2759"/>
<evidence type="ECO:0000313" key="1">
    <source>
        <dbReference type="EMBL" id="VDI72279.1"/>
    </source>
</evidence>
<keyword evidence="2" id="KW-1185">Reference proteome</keyword>